<accession>A0ABR7D661</accession>
<dbReference type="RefSeq" id="WP_186978449.1">
    <property type="nucleotide sequence ID" value="NZ_JACOOH010000010.1"/>
</dbReference>
<name>A0ABR7D661_9BACT</name>
<keyword evidence="2" id="KW-1185">Reference proteome</keyword>
<evidence type="ECO:0000313" key="2">
    <source>
        <dbReference type="Proteomes" id="UP000646484"/>
    </source>
</evidence>
<dbReference type="EMBL" id="JACOOH010000010">
    <property type="protein sequence ID" value="MBC5623384.1"/>
    <property type="molecule type" value="Genomic_DNA"/>
</dbReference>
<reference evidence="1 2" key="1">
    <citation type="submission" date="2020-08" db="EMBL/GenBank/DDBJ databases">
        <title>Genome public.</title>
        <authorList>
            <person name="Liu C."/>
            <person name="Sun Q."/>
        </authorList>
    </citation>
    <scope>NUCLEOTIDE SEQUENCE [LARGE SCALE GENOMIC DNA]</scope>
    <source>
        <strain evidence="1 2">NSJ-56</strain>
    </source>
</reference>
<sequence length="305" mass="36032">MENNLNKDIIIRRLAIIKYLYNIGVQQSMQVETIAGFSILAFHDCAEMFLLLVAENKGKKDEVNFMSYWDKYPELTLKESMRALKDRRVSIKHKGQFPSKFDIEISRSTMTDFLEQNTPIQFKIEFKDVSISNLVSYENVKMYIDMAESNYNEGNLYDCIVNCRIAFMELLSTYELNKRKQYSINSLLNIGDEIGEDYQKLVGSDDRSGARWFEQVTKTMNKVREVLKITALGIDYRRYTYFETITPEIHVWWKDGGRDYEAMPQEYYERRNILKGVDCRFCIDFIIDSALKLQEFDYDINNILK</sequence>
<gene>
    <name evidence="1" type="ORF">H8S64_20000</name>
</gene>
<evidence type="ECO:0000313" key="1">
    <source>
        <dbReference type="EMBL" id="MBC5623384.1"/>
    </source>
</evidence>
<organism evidence="1 2">
    <name type="scientific">Butyricimonas hominis</name>
    <dbReference type="NCBI Taxonomy" id="2763032"/>
    <lineage>
        <taxon>Bacteria</taxon>
        <taxon>Pseudomonadati</taxon>
        <taxon>Bacteroidota</taxon>
        <taxon>Bacteroidia</taxon>
        <taxon>Bacteroidales</taxon>
        <taxon>Odoribacteraceae</taxon>
        <taxon>Butyricimonas</taxon>
    </lineage>
</organism>
<comment type="caution">
    <text evidence="1">The sequence shown here is derived from an EMBL/GenBank/DDBJ whole genome shotgun (WGS) entry which is preliminary data.</text>
</comment>
<protein>
    <submittedName>
        <fullName evidence="1">Uncharacterized protein</fullName>
    </submittedName>
</protein>
<proteinExistence type="predicted"/>
<dbReference type="Proteomes" id="UP000646484">
    <property type="component" value="Unassembled WGS sequence"/>
</dbReference>